<sequence length="436" mass="47880">MEQSHDAFQPPTGWSEREPGAQTEPAGVRVMIVKERVSKGPAKPKIHRCEICLSVGNDTAFSRKPDLTRHVVVVHNKKKPYPCTWKGCGTWFSSTSALKNHRSVHTHEKLWKCPICSLRFSEQSSCGRHQKEKHRGLTHFCPFCDKTVIRTNDFARHLQSCHNVKKSAEERSLYKLHHSTPLEIMATMPQFTLPGMNGLEMRRKVLDAQESAPPKTRVKHAVDVSIQESELISLSPGPPIMSGYETTPSSTTGFSVSPSPSYTDISDDGYASQSGYNNALEIDFGSGGQMLYANMQPISRTSSTTSLLSDGRLQVPSRASSASSFSTGGYAYGFTASLAPSEEMSFVFTPDTQVTGGSSSYARAAGGQMHYDVQTTNGSYVYNPQAAFGVGGVSTQNQTRYYYIARQPEEVTSISHTRRGMAHLSAQQWGSQGSLN</sequence>
<evidence type="ECO:0000313" key="8">
    <source>
        <dbReference type="Proteomes" id="UP000292082"/>
    </source>
</evidence>
<dbReference type="AlphaFoldDB" id="A0A4Q9NZZ4"/>
<evidence type="ECO:0000256" key="2">
    <source>
        <dbReference type="ARBA" id="ARBA00022723"/>
    </source>
</evidence>
<dbReference type="Proteomes" id="UP000292082">
    <property type="component" value="Unassembled WGS sequence"/>
</dbReference>
<comment type="subcellular location">
    <subcellularLocation>
        <location evidence="1">Nucleus</location>
    </subcellularLocation>
</comment>
<dbReference type="GO" id="GO:0000981">
    <property type="term" value="F:DNA-binding transcription factor activity, RNA polymerase II-specific"/>
    <property type="evidence" value="ECO:0007669"/>
    <property type="project" value="TreeGrafter"/>
</dbReference>
<dbReference type="PANTHER" id="PTHR19818">
    <property type="entry name" value="ZINC FINGER PROTEIN ZIC AND GLI"/>
    <property type="match status" value="1"/>
</dbReference>
<dbReference type="PROSITE" id="PS00028">
    <property type="entry name" value="ZINC_FINGER_C2H2_1"/>
    <property type="match status" value="3"/>
</dbReference>
<dbReference type="InterPro" id="IPR050329">
    <property type="entry name" value="GLI_C2H2-zinc-finger"/>
</dbReference>
<evidence type="ECO:0000256" key="6">
    <source>
        <dbReference type="ARBA" id="ARBA00023242"/>
    </source>
</evidence>
<dbReference type="PROSITE" id="PS50157">
    <property type="entry name" value="ZINC_FINGER_C2H2_2"/>
    <property type="match status" value="2"/>
</dbReference>
<evidence type="ECO:0000256" key="5">
    <source>
        <dbReference type="ARBA" id="ARBA00022833"/>
    </source>
</evidence>
<dbReference type="SMART" id="SM00355">
    <property type="entry name" value="ZnF_C2H2"/>
    <property type="match status" value="4"/>
</dbReference>
<dbReference type="GO" id="GO:0005634">
    <property type="term" value="C:nucleus"/>
    <property type="evidence" value="ECO:0007669"/>
    <property type="project" value="UniProtKB-SubCell"/>
</dbReference>
<evidence type="ECO:0000256" key="4">
    <source>
        <dbReference type="ARBA" id="ARBA00022771"/>
    </source>
</evidence>
<protein>
    <submittedName>
        <fullName evidence="7">Uncharacterized protein</fullName>
    </submittedName>
</protein>
<keyword evidence="3" id="KW-0677">Repeat</keyword>
<keyword evidence="2" id="KW-0479">Metal-binding</keyword>
<accession>A0A4Q9NZZ4</accession>
<dbReference type="SUPFAM" id="SSF57667">
    <property type="entry name" value="beta-beta-alpha zinc fingers"/>
    <property type="match status" value="2"/>
</dbReference>
<dbReference type="GO" id="GO:0000978">
    <property type="term" value="F:RNA polymerase II cis-regulatory region sequence-specific DNA binding"/>
    <property type="evidence" value="ECO:0007669"/>
    <property type="project" value="TreeGrafter"/>
</dbReference>
<dbReference type="GO" id="GO:0045944">
    <property type="term" value="P:positive regulation of transcription by RNA polymerase II"/>
    <property type="evidence" value="ECO:0007669"/>
    <property type="project" value="UniProtKB-ARBA"/>
</dbReference>
<dbReference type="Gene3D" id="3.30.160.60">
    <property type="entry name" value="Classic Zinc Finger"/>
    <property type="match status" value="2"/>
</dbReference>
<dbReference type="FunFam" id="3.30.160.60:FF:001102">
    <property type="entry name" value="Transcription factor IIIA"/>
    <property type="match status" value="1"/>
</dbReference>
<dbReference type="InterPro" id="IPR013087">
    <property type="entry name" value="Znf_C2H2_type"/>
</dbReference>
<keyword evidence="4" id="KW-0863">Zinc-finger</keyword>
<evidence type="ECO:0000313" key="7">
    <source>
        <dbReference type="EMBL" id="TBU63140.1"/>
    </source>
</evidence>
<keyword evidence="8" id="KW-1185">Reference proteome</keyword>
<organism evidence="7 8">
    <name type="scientific">Dichomitus squalens</name>
    <dbReference type="NCBI Taxonomy" id="114155"/>
    <lineage>
        <taxon>Eukaryota</taxon>
        <taxon>Fungi</taxon>
        <taxon>Dikarya</taxon>
        <taxon>Basidiomycota</taxon>
        <taxon>Agaricomycotina</taxon>
        <taxon>Agaricomycetes</taxon>
        <taxon>Polyporales</taxon>
        <taxon>Polyporaceae</taxon>
        <taxon>Dichomitus</taxon>
    </lineage>
</organism>
<gene>
    <name evidence="7" type="ORF">BD310DRAFT_618724</name>
</gene>
<name>A0A4Q9NZZ4_9APHY</name>
<dbReference type="PANTHER" id="PTHR19818:SF139">
    <property type="entry name" value="PAIR-RULE PROTEIN ODD-PAIRED"/>
    <property type="match status" value="1"/>
</dbReference>
<dbReference type="GO" id="GO:0008270">
    <property type="term" value="F:zinc ion binding"/>
    <property type="evidence" value="ECO:0007669"/>
    <property type="project" value="UniProtKB-KW"/>
</dbReference>
<evidence type="ECO:0000256" key="3">
    <source>
        <dbReference type="ARBA" id="ARBA00022737"/>
    </source>
</evidence>
<dbReference type="EMBL" id="ML145090">
    <property type="protein sequence ID" value="TBU63140.1"/>
    <property type="molecule type" value="Genomic_DNA"/>
</dbReference>
<dbReference type="InterPro" id="IPR036236">
    <property type="entry name" value="Znf_C2H2_sf"/>
</dbReference>
<keyword evidence="5" id="KW-0862">Zinc</keyword>
<keyword evidence="6" id="KW-0539">Nucleus</keyword>
<evidence type="ECO:0000256" key="1">
    <source>
        <dbReference type="ARBA" id="ARBA00004123"/>
    </source>
</evidence>
<reference evidence="7 8" key="1">
    <citation type="submission" date="2019-01" db="EMBL/GenBank/DDBJ databases">
        <title>Draft genome sequences of three monokaryotic isolates of the white-rot basidiomycete fungus Dichomitus squalens.</title>
        <authorList>
            <consortium name="DOE Joint Genome Institute"/>
            <person name="Lopez S.C."/>
            <person name="Andreopoulos B."/>
            <person name="Pangilinan J."/>
            <person name="Lipzen A."/>
            <person name="Riley R."/>
            <person name="Ahrendt S."/>
            <person name="Ng V."/>
            <person name="Barry K."/>
            <person name="Daum C."/>
            <person name="Grigoriev I.V."/>
            <person name="Hilden K.S."/>
            <person name="Makela M.R."/>
            <person name="de Vries R.P."/>
        </authorList>
    </citation>
    <scope>NUCLEOTIDE SEQUENCE [LARGE SCALE GENOMIC DNA]</scope>
    <source>
        <strain evidence="7 8">CBS 464.89</strain>
    </source>
</reference>
<proteinExistence type="predicted"/>